<name>A0A9N9TPM0_PHYSR</name>
<dbReference type="Proteomes" id="UP001153712">
    <property type="component" value="Chromosome 3"/>
</dbReference>
<evidence type="ECO:0000256" key="9">
    <source>
        <dbReference type="ARBA" id="ARBA00023228"/>
    </source>
</evidence>
<dbReference type="GO" id="GO:0010008">
    <property type="term" value="C:endosome membrane"/>
    <property type="evidence" value="ECO:0007669"/>
    <property type="project" value="UniProtKB-SubCell"/>
</dbReference>
<dbReference type="GO" id="GO:0020037">
    <property type="term" value="F:heme binding"/>
    <property type="evidence" value="ECO:0007669"/>
    <property type="project" value="TreeGrafter"/>
</dbReference>
<evidence type="ECO:0000256" key="3">
    <source>
        <dbReference type="ARBA" id="ARBA00006203"/>
    </source>
</evidence>
<dbReference type="GO" id="GO:0005886">
    <property type="term" value="C:plasma membrane"/>
    <property type="evidence" value="ECO:0007669"/>
    <property type="project" value="TreeGrafter"/>
</dbReference>
<organism evidence="11 12">
    <name type="scientific">Phyllotreta striolata</name>
    <name type="common">Striped flea beetle</name>
    <name type="synonym">Crioceris striolata</name>
    <dbReference type="NCBI Taxonomy" id="444603"/>
    <lineage>
        <taxon>Eukaryota</taxon>
        <taxon>Metazoa</taxon>
        <taxon>Ecdysozoa</taxon>
        <taxon>Arthropoda</taxon>
        <taxon>Hexapoda</taxon>
        <taxon>Insecta</taxon>
        <taxon>Pterygota</taxon>
        <taxon>Neoptera</taxon>
        <taxon>Endopterygota</taxon>
        <taxon>Coleoptera</taxon>
        <taxon>Polyphaga</taxon>
        <taxon>Cucujiformia</taxon>
        <taxon>Chrysomeloidea</taxon>
        <taxon>Chrysomelidae</taxon>
        <taxon>Galerucinae</taxon>
        <taxon>Alticini</taxon>
        <taxon>Phyllotreta</taxon>
    </lineage>
</organism>
<keyword evidence="5 10" id="KW-0812">Transmembrane</keyword>
<evidence type="ECO:0000256" key="6">
    <source>
        <dbReference type="ARBA" id="ARBA00022753"/>
    </source>
</evidence>
<reference evidence="11" key="1">
    <citation type="submission" date="2022-01" db="EMBL/GenBank/DDBJ databases">
        <authorList>
            <person name="King R."/>
        </authorList>
    </citation>
    <scope>NUCLEOTIDE SEQUENCE</scope>
</reference>
<evidence type="ECO:0000256" key="7">
    <source>
        <dbReference type="ARBA" id="ARBA00022989"/>
    </source>
</evidence>
<sequence length="147" mass="16661">MGVLRILFSSVSCVLGWSSLVAFLILNNYPAAVLGFTSGTLDAILVFLHFLEYKGILFQWYERVDLRRFCRLGIFVSGLGILCIGYFATIQIMLNKPMLPIPESGVIPLVWSIVVLRSGTFLIYYSLKYQLAYDEYSNRILNSDEQA</sequence>
<dbReference type="PANTHER" id="PTHR31525">
    <property type="entry name" value="HEME TRANSPORTER HRG1"/>
    <property type="match status" value="1"/>
</dbReference>
<dbReference type="EMBL" id="OU900096">
    <property type="protein sequence ID" value="CAG9859739.1"/>
    <property type="molecule type" value="Genomic_DNA"/>
</dbReference>
<evidence type="ECO:0000313" key="11">
    <source>
        <dbReference type="EMBL" id="CAG9859739.1"/>
    </source>
</evidence>
<accession>A0A9N9TPM0</accession>
<protein>
    <submittedName>
        <fullName evidence="11">Uncharacterized protein</fullName>
    </submittedName>
</protein>
<feature type="transmembrane region" description="Helical" evidence="10">
    <location>
        <begin position="72"/>
        <end position="94"/>
    </location>
</feature>
<evidence type="ECO:0000313" key="12">
    <source>
        <dbReference type="Proteomes" id="UP001153712"/>
    </source>
</evidence>
<feature type="transmembrane region" description="Helical" evidence="10">
    <location>
        <begin position="7"/>
        <end position="26"/>
    </location>
</feature>
<feature type="transmembrane region" description="Helical" evidence="10">
    <location>
        <begin position="106"/>
        <end position="127"/>
    </location>
</feature>
<evidence type="ECO:0000256" key="1">
    <source>
        <dbReference type="ARBA" id="ARBA00004155"/>
    </source>
</evidence>
<evidence type="ECO:0000256" key="5">
    <source>
        <dbReference type="ARBA" id="ARBA00022692"/>
    </source>
</evidence>
<feature type="transmembrane region" description="Helical" evidence="10">
    <location>
        <begin position="32"/>
        <end position="51"/>
    </location>
</feature>
<keyword evidence="6" id="KW-0967">Endosome</keyword>
<comment type="subcellular location">
    <subcellularLocation>
        <location evidence="2">Endosome membrane</location>
        <topology evidence="2">Multi-pass membrane protein</topology>
    </subcellularLocation>
    <subcellularLocation>
        <location evidence="1">Lysosome membrane</location>
        <topology evidence="1">Multi-pass membrane protein</topology>
    </subcellularLocation>
</comment>
<proteinExistence type="inferred from homology"/>
<dbReference type="GO" id="GO:0015232">
    <property type="term" value="F:heme transmembrane transporter activity"/>
    <property type="evidence" value="ECO:0007669"/>
    <property type="project" value="InterPro"/>
</dbReference>
<keyword evidence="12" id="KW-1185">Reference proteome</keyword>
<dbReference type="PANTHER" id="PTHR31525:SF1">
    <property type="entry name" value="HEME TRANSPORTER HRG1"/>
    <property type="match status" value="1"/>
</dbReference>
<dbReference type="OrthoDB" id="5954402at2759"/>
<gene>
    <name evidence="11" type="ORF">PHYEVI_LOCUS6107</name>
</gene>
<evidence type="ECO:0000256" key="4">
    <source>
        <dbReference type="ARBA" id="ARBA00022448"/>
    </source>
</evidence>
<keyword evidence="8 10" id="KW-0472">Membrane</keyword>
<keyword evidence="7 10" id="KW-1133">Transmembrane helix</keyword>
<dbReference type="GO" id="GO:0005765">
    <property type="term" value="C:lysosomal membrane"/>
    <property type="evidence" value="ECO:0007669"/>
    <property type="project" value="UniProtKB-SubCell"/>
</dbReference>
<evidence type="ECO:0000256" key="10">
    <source>
        <dbReference type="SAM" id="Phobius"/>
    </source>
</evidence>
<keyword evidence="9" id="KW-0458">Lysosome</keyword>
<evidence type="ECO:0000256" key="2">
    <source>
        <dbReference type="ARBA" id="ARBA00004337"/>
    </source>
</evidence>
<dbReference type="InterPro" id="IPR026218">
    <property type="entry name" value="HRG"/>
</dbReference>
<evidence type="ECO:0000256" key="8">
    <source>
        <dbReference type="ARBA" id="ARBA00023136"/>
    </source>
</evidence>
<keyword evidence="4" id="KW-0813">Transport</keyword>
<dbReference type="AlphaFoldDB" id="A0A9N9TPM0"/>
<comment type="similarity">
    <text evidence="3">Belongs to the HRG family.</text>
</comment>